<protein>
    <submittedName>
        <fullName evidence="1">Uncharacterized protein</fullName>
    </submittedName>
</protein>
<dbReference type="Gramene" id="Kaladp0019s0031.1.v1.1">
    <property type="protein sequence ID" value="Kaladp0019s0031.1.v1.1.CDS.1"/>
    <property type="gene ID" value="Kaladp0019s0031.v1.1"/>
</dbReference>
<evidence type="ECO:0000313" key="2">
    <source>
        <dbReference type="Proteomes" id="UP000594263"/>
    </source>
</evidence>
<name>A0A7N0T2J4_KALFE</name>
<organism evidence="1 2">
    <name type="scientific">Kalanchoe fedtschenkoi</name>
    <name type="common">Lavender scallops</name>
    <name type="synonym">South American air plant</name>
    <dbReference type="NCBI Taxonomy" id="63787"/>
    <lineage>
        <taxon>Eukaryota</taxon>
        <taxon>Viridiplantae</taxon>
        <taxon>Streptophyta</taxon>
        <taxon>Embryophyta</taxon>
        <taxon>Tracheophyta</taxon>
        <taxon>Spermatophyta</taxon>
        <taxon>Magnoliopsida</taxon>
        <taxon>eudicotyledons</taxon>
        <taxon>Gunneridae</taxon>
        <taxon>Pentapetalae</taxon>
        <taxon>Saxifragales</taxon>
        <taxon>Crassulaceae</taxon>
        <taxon>Kalanchoe</taxon>
    </lineage>
</organism>
<dbReference type="Proteomes" id="UP000594263">
    <property type="component" value="Unplaced"/>
</dbReference>
<sequence>MGLCRFHPRRSDFFYSNSIIKMTCPRFFLVVHGFSTVCRPLMLKEWMPDQDAAPFTGEMAFWAKLLGLDLIFWDPDSGGPWFHSKQYSREADMHGCNHYAKIQNGICKNM</sequence>
<reference evidence="1" key="1">
    <citation type="submission" date="2021-01" db="UniProtKB">
        <authorList>
            <consortium name="EnsemblPlants"/>
        </authorList>
    </citation>
    <scope>IDENTIFICATION</scope>
</reference>
<dbReference type="EnsemblPlants" id="Kaladp0019s0031.1.v1.1">
    <property type="protein sequence ID" value="Kaladp0019s0031.1.v1.1.CDS.1"/>
    <property type="gene ID" value="Kaladp0019s0031.v1.1"/>
</dbReference>
<proteinExistence type="predicted"/>
<dbReference type="AlphaFoldDB" id="A0A7N0T2J4"/>
<accession>A0A7N0T2J4</accession>
<keyword evidence="2" id="KW-1185">Reference proteome</keyword>
<evidence type="ECO:0000313" key="1">
    <source>
        <dbReference type="EnsemblPlants" id="Kaladp0019s0031.1.v1.1.CDS.1"/>
    </source>
</evidence>